<dbReference type="GO" id="GO:0004519">
    <property type="term" value="F:endonuclease activity"/>
    <property type="evidence" value="ECO:0007669"/>
    <property type="project" value="UniProtKB-KW"/>
</dbReference>
<dbReference type="InterPro" id="IPR043502">
    <property type="entry name" value="DNA/RNA_pol_sf"/>
</dbReference>
<protein>
    <recommendedName>
        <fullName evidence="13">CCHC-type domain-containing protein</fullName>
    </recommendedName>
</protein>
<keyword evidence="5" id="KW-0378">Hydrolase</keyword>
<evidence type="ECO:0000313" key="11">
    <source>
        <dbReference type="EMBL" id="KAG5847050.1"/>
    </source>
</evidence>
<keyword evidence="1" id="KW-0808">Transferase</keyword>
<evidence type="ECO:0000313" key="12">
    <source>
        <dbReference type="Proteomes" id="UP001044222"/>
    </source>
</evidence>
<evidence type="ECO:0000256" key="2">
    <source>
        <dbReference type="ARBA" id="ARBA00022695"/>
    </source>
</evidence>
<dbReference type="GO" id="GO:0003964">
    <property type="term" value="F:RNA-directed DNA polymerase activity"/>
    <property type="evidence" value="ECO:0007669"/>
    <property type="project" value="UniProtKB-KW"/>
</dbReference>
<dbReference type="SUPFAM" id="SSF47353">
    <property type="entry name" value="Retrovirus capsid dimerization domain-like"/>
    <property type="match status" value="1"/>
</dbReference>
<dbReference type="SMART" id="SM00431">
    <property type="entry name" value="SCAN"/>
    <property type="match status" value="1"/>
</dbReference>
<dbReference type="EMBL" id="JAFIRN010000006">
    <property type="protein sequence ID" value="KAG5847050.1"/>
    <property type="molecule type" value="Genomic_DNA"/>
</dbReference>
<evidence type="ECO:0000256" key="3">
    <source>
        <dbReference type="ARBA" id="ARBA00022722"/>
    </source>
</evidence>
<evidence type="ECO:0000259" key="9">
    <source>
        <dbReference type="PROSITE" id="PS50158"/>
    </source>
</evidence>
<dbReference type="SUPFAM" id="SSF56672">
    <property type="entry name" value="DNA/RNA polymerases"/>
    <property type="match status" value="1"/>
</dbReference>
<evidence type="ECO:0000259" key="10">
    <source>
        <dbReference type="PROSITE" id="PS50804"/>
    </source>
</evidence>
<dbReference type="GO" id="GO:0016787">
    <property type="term" value="F:hydrolase activity"/>
    <property type="evidence" value="ECO:0007669"/>
    <property type="project" value="UniProtKB-KW"/>
</dbReference>
<dbReference type="InterPro" id="IPR038269">
    <property type="entry name" value="SCAN_sf"/>
</dbReference>
<feature type="non-terminal residue" evidence="11">
    <location>
        <position position="351"/>
    </location>
</feature>
<keyword evidence="3" id="KW-0540">Nuclease</keyword>
<organism evidence="11 12">
    <name type="scientific">Anguilla anguilla</name>
    <name type="common">European freshwater eel</name>
    <name type="synonym">Muraena anguilla</name>
    <dbReference type="NCBI Taxonomy" id="7936"/>
    <lineage>
        <taxon>Eukaryota</taxon>
        <taxon>Metazoa</taxon>
        <taxon>Chordata</taxon>
        <taxon>Craniata</taxon>
        <taxon>Vertebrata</taxon>
        <taxon>Euteleostomi</taxon>
        <taxon>Actinopterygii</taxon>
        <taxon>Neopterygii</taxon>
        <taxon>Teleostei</taxon>
        <taxon>Anguilliformes</taxon>
        <taxon>Anguillidae</taxon>
        <taxon>Anguilla</taxon>
    </lineage>
</organism>
<evidence type="ECO:0000256" key="6">
    <source>
        <dbReference type="ARBA" id="ARBA00022918"/>
    </source>
</evidence>
<evidence type="ECO:0008006" key="13">
    <source>
        <dbReference type="Google" id="ProtNLM"/>
    </source>
</evidence>
<dbReference type="InterPro" id="IPR001878">
    <property type="entry name" value="Znf_CCHC"/>
</dbReference>
<proteinExistence type="predicted"/>
<keyword evidence="4" id="KW-0255">Endonuclease</keyword>
<dbReference type="CDD" id="cd09274">
    <property type="entry name" value="RNase_HI_RT_Ty3"/>
    <property type="match status" value="1"/>
</dbReference>
<gene>
    <name evidence="11" type="ORF">ANANG_G00121600</name>
</gene>
<dbReference type="InterPro" id="IPR036875">
    <property type="entry name" value="Znf_CCHC_sf"/>
</dbReference>
<keyword evidence="2" id="KW-0548">Nucleotidyltransferase</keyword>
<keyword evidence="7" id="KW-0479">Metal-binding</keyword>
<dbReference type="Gene3D" id="1.10.4020.10">
    <property type="entry name" value="DNA breaking-rejoining enzymes"/>
    <property type="match status" value="1"/>
</dbReference>
<comment type="caution">
    <text evidence="11">The sequence shown here is derived from an EMBL/GenBank/DDBJ whole genome shotgun (WGS) entry which is preliminary data.</text>
</comment>
<dbReference type="GO" id="GO:0003676">
    <property type="term" value="F:nucleic acid binding"/>
    <property type="evidence" value="ECO:0007669"/>
    <property type="project" value="InterPro"/>
</dbReference>
<evidence type="ECO:0000256" key="4">
    <source>
        <dbReference type="ARBA" id="ARBA00022759"/>
    </source>
</evidence>
<evidence type="ECO:0000256" key="5">
    <source>
        <dbReference type="ARBA" id="ARBA00022801"/>
    </source>
</evidence>
<evidence type="ECO:0000256" key="8">
    <source>
        <dbReference type="SAM" id="MobiDB-lite"/>
    </source>
</evidence>
<feature type="compositionally biased region" description="Polar residues" evidence="8">
    <location>
        <begin position="16"/>
        <end position="27"/>
    </location>
</feature>
<dbReference type="PROSITE" id="PS50158">
    <property type="entry name" value="ZF_CCHC"/>
    <property type="match status" value="1"/>
</dbReference>
<dbReference type="Pfam" id="PF02023">
    <property type="entry name" value="SCAN"/>
    <property type="match status" value="1"/>
</dbReference>
<keyword evidence="7" id="KW-0862">Zinc</keyword>
<keyword evidence="12" id="KW-1185">Reference proteome</keyword>
<feature type="domain" description="CCHC-type" evidence="9">
    <location>
        <begin position="210"/>
        <end position="224"/>
    </location>
</feature>
<accession>A0A9D3RXP6</accession>
<dbReference type="SUPFAM" id="SSF57756">
    <property type="entry name" value="Retrovirus zinc finger-like domains"/>
    <property type="match status" value="1"/>
</dbReference>
<dbReference type="Gene3D" id="4.10.60.10">
    <property type="entry name" value="Zinc finger, CCHC-type"/>
    <property type="match status" value="1"/>
</dbReference>
<reference evidence="11" key="1">
    <citation type="submission" date="2021-01" db="EMBL/GenBank/DDBJ databases">
        <title>A chromosome-scale assembly of European eel, Anguilla anguilla.</title>
        <authorList>
            <person name="Henkel C."/>
            <person name="Jong-Raadsen S.A."/>
            <person name="Dufour S."/>
            <person name="Weltzien F.-A."/>
            <person name="Palstra A.P."/>
            <person name="Pelster B."/>
            <person name="Spaink H.P."/>
            <person name="Van Den Thillart G.E."/>
            <person name="Jansen H."/>
            <person name="Zahm M."/>
            <person name="Klopp C."/>
            <person name="Cedric C."/>
            <person name="Louis A."/>
            <person name="Berthelot C."/>
            <person name="Parey E."/>
            <person name="Roest Crollius H."/>
            <person name="Montfort J."/>
            <person name="Robinson-Rechavi M."/>
            <person name="Bucao C."/>
            <person name="Bouchez O."/>
            <person name="Gislard M."/>
            <person name="Lluch J."/>
            <person name="Milhes M."/>
            <person name="Lampietro C."/>
            <person name="Lopez Roques C."/>
            <person name="Donnadieu C."/>
            <person name="Braasch I."/>
            <person name="Desvignes T."/>
            <person name="Postlethwait J."/>
            <person name="Bobe J."/>
            <person name="Guiguen Y."/>
            <person name="Dirks R."/>
        </authorList>
    </citation>
    <scope>NUCLEOTIDE SEQUENCE</scope>
    <source>
        <strain evidence="11">Tag_6206</strain>
        <tissue evidence="11">Liver</tissue>
    </source>
</reference>
<feature type="domain" description="SCAN box" evidence="10">
    <location>
        <begin position="70"/>
        <end position="127"/>
    </location>
</feature>
<evidence type="ECO:0000256" key="1">
    <source>
        <dbReference type="ARBA" id="ARBA00022679"/>
    </source>
</evidence>
<dbReference type="PROSITE" id="PS50804">
    <property type="entry name" value="SCAN_BOX"/>
    <property type="match status" value="1"/>
</dbReference>
<dbReference type="InterPro" id="IPR003309">
    <property type="entry name" value="SCAN_dom"/>
</dbReference>
<dbReference type="GO" id="GO:0008270">
    <property type="term" value="F:zinc ion binding"/>
    <property type="evidence" value="ECO:0007669"/>
    <property type="project" value="UniProtKB-KW"/>
</dbReference>
<evidence type="ECO:0000256" key="7">
    <source>
        <dbReference type="PROSITE-ProRule" id="PRU00047"/>
    </source>
</evidence>
<dbReference type="PANTHER" id="PTHR34072:SF52">
    <property type="entry name" value="RIBONUCLEASE H"/>
    <property type="match status" value="1"/>
</dbReference>
<dbReference type="PANTHER" id="PTHR34072">
    <property type="entry name" value="ENZYMATIC POLYPROTEIN-RELATED"/>
    <property type="match status" value="1"/>
</dbReference>
<name>A0A9D3RXP6_ANGAN</name>
<dbReference type="Gene3D" id="3.10.20.370">
    <property type="match status" value="1"/>
</dbReference>
<feature type="region of interest" description="Disordered" evidence="8">
    <location>
        <begin position="1"/>
        <end position="64"/>
    </location>
</feature>
<dbReference type="SMART" id="SM00343">
    <property type="entry name" value="ZnF_C2HC"/>
    <property type="match status" value="1"/>
</dbReference>
<dbReference type="FunFam" id="3.10.20.370:FF:000001">
    <property type="entry name" value="Retrovirus-related Pol polyprotein from transposon 17.6-like protein"/>
    <property type="match status" value="1"/>
</dbReference>
<dbReference type="Pfam" id="PF00098">
    <property type="entry name" value="zf-CCHC"/>
    <property type="match status" value="1"/>
</dbReference>
<keyword evidence="7" id="KW-0863">Zinc-finger</keyword>
<dbReference type="InterPro" id="IPR041373">
    <property type="entry name" value="RT_RNaseH"/>
</dbReference>
<sequence length="351" mass="38315">MVGGGVGRPPPAPLNWGSTTSCTQLTPHSAGGLRQLEEGGPRPPGIQPGRAPATVPGDGPGRRGPAVRIRLLDMARRWLRPELRSADGVVELVTLERFIDGLPGETANWVRCHRPTGLAAAVTLAEDHMALYPAASHSSSSSSSSKDGQTRLRAGEPFLVPFLPPFLPPFPVPKPPHFPATTLFFLFPQPQAQWRRGSTQRAPQSPGPGCWRCGQPGHLRRECPLMEVGQVVRVVGPPTSTPDPDGAYCIPTDASDRGLGAVLTQQVEGVDLPVLYISRKLSQREAKHSTVEKECLAIRWAVGALRYYLLGRPFTLCSDHAPLQWLHRMKDTNARITRWYLALQPFNFKVI</sequence>
<keyword evidence="6" id="KW-0695">RNA-directed DNA polymerase</keyword>
<dbReference type="Pfam" id="PF17917">
    <property type="entry name" value="RT_RNaseH"/>
    <property type="match status" value="1"/>
</dbReference>
<dbReference type="Proteomes" id="UP001044222">
    <property type="component" value="Chromosome 6"/>
</dbReference>
<dbReference type="AlphaFoldDB" id="A0A9D3RXP6"/>